<dbReference type="EMBL" id="LAZR01047793">
    <property type="protein sequence ID" value="KKK93396.1"/>
    <property type="molecule type" value="Genomic_DNA"/>
</dbReference>
<accession>A0A0F9C9R1</accession>
<comment type="caution">
    <text evidence="1">The sequence shown here is derived from an EMBL/GenBank/DDBJ whole genome shotgun (WGS) entry which is preliminary data.</text>
</comment>
<feature type="non-terminal residue" evidence="1">
    <location>
        <position position="95"/>
    </location>
</feature>
<gene>
    <name evidence="1" type="ORF">LCGC14_2693330</name>
</gene>
<sequence length="95" mass="10340">MADEATVTTSLNFAKGSVDLTLSDVASTFDVTGTRYVRGVQEVGTSEEALDMGDLTDPGWCYMRNLDTSNYVEVYAATAETAFIRINAGEHVCFR</sequence>
<proteinExistence type="predicted"/>
<dbReference type="AlphaFoldDB" id="A0A0F9C9R1"/>
<reference evidence="1" key="1">
    <citation type="journal article" date="2015" name="Nature">
        <title>Complex archaea that bridge the gap between prokaryotes and eukaryotes.</title>
        <authorList>
            <person name="Spang A."/>
            <person name="Saw J.H."/>
            <person name="Jorgensen S.L."/>
            <person name="Zaremba-Niedzwiedzka K."/>
            <person name="Martijn J."/>
            <person name="Lind A.E."/>
            <person name="van Eijk R."/>
            <person name="Schleper C."/>
            <person name="Guy L."/>
            <person name="Ettema T.J."/>
        </authorList>
    </citation>
    <scope>NUCLEOTIDE SEQUENCE</scope>
</reference>
<protein>
    <submittedName>
        <fullName evidence="1">Uncharacterized protein</fullName>
    </submittedName>
</protein>
<organism evidence="1">
    <name type="scientific">marine sediment metagenome</name>
    <dbReference type="NCBI Taxonomy" id="412755"/>
    <lineage>
        <taxon>unclassified sequences</taxon>
        <taxon>metagenomes</taxon>
        <taxon>ecological metagenomes</taxon>
    </lineage>
</organism>
<evidence type="ECO:0000313" key="1">
    <source>
        <dbReference type="EMBL" id="KKK93396.1"/>
    </source>
</evidence>
<name>A0A0F9C9R1_9ZZZZ</name>